<dbReference type="EMBL" id="JACAZI010000002">
    <property type="protein sequence ID" value="KAF7368312.1"/>
    <property type="molecule type" value="Genomic_DNA"/>
</dbReference>
<organism evidence="2 3">
    <name type="scientific">Mycena venus</name>
    <dbReference type="NCBI Taxonomy" id="2733690"/>
    <lineage>
        <taxon>Eukaryota</taxon>
        <taxon>Fungi</taxon>
        <taxon>Dikarya</taxon>
        <taxon>Basidiomycota</taxon>
        <taxon>Agaricomycotina</taxon>
        <taxon>Agaricomycetes</taxon>
        <taxon>Agaricomycetidae</taxon>
        <taxon>Agaricales</taxon>
        <taxon>Marasmiineae</taxon>
        <taxon>Mycenaceae</taxon>
        <taxon>Mycena</taxon>
    </lineage>
</organism>
<protein>
    <submittedName>
        <fullName evidence="2">Uncharacterized protein</fullName>
    </submittedName>
</protein>
<dbReference type="AlphaFoldDB" id="A0A8H6YZZ5"/>
<comment type="caution">
    <text evidence="2">The sequence shown here is derived from an EMBL/GenBank/DDBJ whole genome shotgun (WGS) entry which is preliminary data.</text>
</comment>
<reference evidence="2" key="1">
    <citation type="submission" date="2020-05" db="EMBL/GenBank/DDBJ databases">
        <title>Mycena genomes resolve the evolution of fungal bioluminescence.</title>
        <authorList>
            <person name="Tsai I.J."/>
        </authorList>
    </citation>
    <scope>NUCLEOTIDE SEQUENCE</scope>
    <source>
        <strain evidence="2">CCC161011</strain>
    </source>
</reference>
<evidence type="ECO:0000313" key="3">
    <source>
        <dbReference type="Proteomes" id="UP000620124"/>
    </source>
</evidence>
<gene>
    <name evidence="2" type="ORF">MVEN_00152500</name>
</gene>
<keyword evidence="3" id="KW-1185">Reference proteome</keyword>
<proteinExistence type="predicted"/>
<evidence type="ECO:0000256" key="1">
    <source>
        <dbReference type="SAM" id="MobiDB-lite"/>
    </source>
</evidence>
<name>A0A8H6YZZ5_9AGAR</name>
<evidence type="ECO:0000313" key="2">
    <source>
        <dbReference type="EMBL" id="KAF7368312.1"/>
    </source>
</evidence>
<sequence length="81" mass="9024">MLSSRLDVAADTTSTPSSRALNIVGQPPSFRDVCTTRFALTSRWRRHAPGMRQSTEEWALIATIANNRSDLLEACSTLLRF</sequence>
<feature type="region of interest" description="Disordered" evidence="1">
    <location>
        <begin position="1"/>
        <end position="22"/>
    </location>
</feature>
<accession>A0A8H6YZZ5</accession>
<dbReference type="Proteomes" id="UP000620124">
    <property type="component" value="Unassembled WGS sequence"/>
</dbReference>
<feature type="compositionally biased region" description="Polar residues" evidence="1">
    <location>
        <begin position="11"/>
        <end position="20"/>
    </location>
</feature>